<dbReference type="EMBL" id="CP136920">
    <property type="protein sequence ID" value="WOO40811.1"/>
    <property type="molecule type" value="Genomic_DNA"/>
</dbReference>
<accession>A0AAQ3L8H8</accession>
<keyword evidence="3" id="KW-1185">Reference proteome</keyword>
<dbReference type="RefSeq" id="WP_317833017.1">
    <property type="nucleotide sequence ID" value="NZ_CP136920.1"/>
</dbReference>
<reference evidence="2 3" key="1">
    <citation type="submission" date="2023-10" db="EMBL/GenBank/DDBJ databases">
        <title>Rubellicoccus peritrichatus gen. nov., sp. nov., isolated from an algae of coral reef tank.</title>
        <authorList>
            <person name="Luo J."/>
        </authorList>
    </citation>
    <scope>NUCLEOTIDE SEQUENCE [LARGE SCALE GENOMIC DNA]</scope>
    <source>
        <strain evidence="2 3">CR14</strain>
    </source>
</reference>
<dbReference type="PANTHER" id="PTHR36973">
    <property type="entry name" value="SLL1456 PROTEIN-RELATED"/>
    <property type="match status" value="1"/>
</dbReference>
<gene>
    <name evidence="2" type="ORF">RZN69_19480</name>
</gene>
<proteinExistence type="predicted"/>
<evidence type="ECO:0000313" key="2">
    <source>
        <dbReference type="EMBL" id="WOO40811.1"/>
    </source>
</evidence>
<dbReference type="PANTHER" id="PTHR36973:SF4">
    <property type="entry name" value="NODULATION PROTEIN"/>
    <property type="match status" value="1"/>
</dbReference>
<dbReference type="GO" id="GO:0008171">
    <property type="term" value="F:O-methyltransferase activity"/>
    <property type="evidence" value="ECO:0007669"/>
    <property type="project" value="TreeGrafter"/>
</dbReference>
<dbReference type="EC" id="2.1.1.-" evidence="2"/>
<dbReference type="Proteomes" id="UP001304300">
    <property type="component" value="Chromosome"/>
</dbReference>
<sequence length="239" mass="27147">MFITKTIREFLEKKGYRVFNQENLPTGIDLALDLQRIPQTPDLQIIFDIGANEGQTVFAMRKQFPQAKIHAFEPVAETFSRLKENTKNLPDLITENIALGDTTRTQEIALHKNSHINSLRSIKPSNDNTKTESISVVTLDEYCSKNGIKKIDLLKIDTEGFEIEVCKGAAKTLKEATIPFILAEVDFRNERSGHTPYCELSQYLAPYGFKTHAFYDISHSPDDPRDINYCNVLFARNSS</sequence>
<keyword evidence="2" id="KW-0489">Methyltransferase</keyword>
<dbReference type="SUPFAM" id="SSF53335">
    <property type="entry name" value="S-adenosyl-L-methionine-dependent methyltransferases"/>
    <property type="match status" value="1"/>
</dbReference>
<dbReference type="AlphaFoldDB" id="A0AAQ3L8H8"/>
<evidence type="ECO:0000313" key="3">
    <source>
        <dbReference type="Proteomes" id="UP001304300"/>
    </source>
</evidence>
<evidence type="ECO:0000259" key="1">
    <source>
        <dbReference type="Pfam" id="PF05050"/>
    </source>
</evidence>
<dbReference type="Pfam" id="PF05050">
    <property type="entry name" value="Methyltransf_21"/>
    <property type="match status" value="1"/>
</dbReference>
<keyword evidence="2" id="KW-0808">Transferase</keyword>
<protein>
    <submittedName>
        <fullName evidence="2">FkbM family methyltransferase</fullName>
        <ecNumber evidence="2">2.1.1.-</ecNumber>
    </submittedName>
</protein>
<organism evidence="2 3">
    <name type="scientific">Rubellicoccus peritrichatus</name>
    <dbReference type="NCBI Taxonomy" id="3080537"/>
    <lineage>
        <taxon>Bacteria</taxon>
        <taxon>Pseudomonadati</taxon>
        <taxon>Verrucomicrobiota</taxon>
        <taxon>Opitutia</taxon>
        <taxon>Puniceicoccales</taxon>
        <taxon>Cerasicoccaceae</taxon>
        <taxon>Rubellicoccus</taxon>
    </lineage>
</organism>
<feature type="domain" description="Methyltransferase FkbM" evidence="1">
    <location>
        <begin position="48"/>
        <end position="193"/>
    </location>
</feature>
<dbReference type="NCBIfam" id="TIGR01444">
    <property type="entry name" value="fkbM_fam"/>
    <property type="match status" value="1"/>
</dbReference>
<dbReference type="InterPro" id="IPR006342">
    <property type="entry name" value="FkbM_mtfrase"/>
</dbReference>
<dbReference type="Gene3D" id="3.40.50.150">
    <property type="entry name" value="Vaccinia Virus protein VP39"/>
    <property type="match status" value="1"/>
</dbReference>
<dbReference type="KEGG" id="puo:RZN69_19480"/>
<dbReference type="GO" id="GO:0032259">
    <property type="term" value="P:methylation"/>
    <property type="evidence" value="ECO:0007669"/>
    <property type="project" value="UniProtKB-KW"/>
</dbReference>
<dbReference type="InterPro" id="IPR029063">
    <property type="entry name" value="SAM-dependent_MTases_sf"/>
</dbReference>
<name>A0AAQ3L8H8_9BACT</name>
<dbReference type="InterPro" id="IPR053188">
    <property type="entry name" value="FkbM_Methyltransferase"/>
</dbReference>